<organism evidence="1 2">
    <name type="scientific">Salix suchowensis</name>
    <dbReference type="NCBI Taxonomy" id="1278906"/>
    <lineage>
        <taxon>Eukaryota</taxon>
        <taxon>Viridiplantae</taxon>
        <taxon>Streptophyta</taxon>
        <taxon>Embryophyta</taxon>
        <taxon>Tracheophyta</taxon>
        <taxon>Spermatophyta</taxon>
        <taxon>Magnoliopsida</taxon>
        <taxon>eudicotyledons</taxon>
        <taxon>Gunneridae</taxon>
        <taxon>Pentapetalae</taxon>
        <taxon>rosids</taxon>
        <taxon>fabids</taxon>
        <taxon>Malpighiales</taxon>
        <taxon>Salicaceae</taxon>
        <taxon>Saliceae</taxon>
        <taxon>Salix</taxon>
    </lineage>
</organism>
<comment type="caution">
    <text evidence="1">The sequence shown here is derived from an EMBL/GenBank/DDBJ whole genome shotgun (WGS) entry which is preliminary data.</text>
</comment>
<reference evidence="1" key="1">
    <citation type="submission" date="2022-10" db="EMBL/GenBank/DDBJ databases">
        <authorList>
            <person name="Hyden B.L."/>
            <person name="Feng K."/>
            <person name="Yates T."/>
            <person name="Jawdy S."/>
            <person name="Smart L.B."/>
            <person name="Muchero W."/>
        </authorList>
    </citation>
    <scope>NUCLEOTIDE SEQUENCE</scope>
    <source>
        <tissue evidence="1">Shoot tip</tissue>
    </source>
</reference>
<evidence type="ECO:0000313" key="1">
    <source>
        <dbReference type="EMBL" id="KAJ6360548.1"/>
    </source>
</evidence>
<name>A0ABQ9AWT0_9ROSI</name>
<reference evidence="1" key="2">
    <citation type="journal article" date="2023" name="Int. J. Mol. Sci.">
        <title>De Novo Assembly and Annotation of 11 Diverse Shrub Willow (Salix) Genomes Reveals Novel Gene Organization in Sex-Linked Regions.</title>
        <authorList>
            <person name="Hyden B."/>
            <person name="Feng K."/>
            <person name="Yates T.B."/>
            <person name="Jawdy S."/>
            <person name="Cereghino C."/>
            <person name="Smart L.B."/>
            <person name="Muchero W."/>
        </authorList>
    </citation>
    <scope>NUCLEOTIDE SEQUENCE</scope>
    <source>
        <tissue evidence="1">Shoot tip</tissue>
    </source>
</reference>
<gene>
    <name evidence="1" type="ORF">OIU77_004543</name>
</gene>
<sequence>MGFSLKPRAKQAVLLHQQQRVVVHGTRWGPVSKGSAAAHRALASNSSPPPSIFANQPLQSTFLQSESPMTSAVSSKQTAISCLPVDIEWPPPTSSTSSLNDITTQSQQISHPYLVPARMSRLHQNLLHPRQLPWVEEEEEGGVAHQS</sequence>
<dbReference type="EMBL" id="JAPFFI010000015">
    <property type="protein sequence ID" value="KAJ6360548.1"/>
    <property type="molecule type" value="Genomic_DNA"/>
</dbReference>
<dbReference type="Proteomes" id="UP001141253">
    <property type="component" value="Chromosome 13"/>
</dbReference>
<proteinExistence type="predicted"/>
<accession>A0ABQ9AWT0</accession>
<keyword evidence="2" id="KW-1185">Reference proteome</keyword>
<protein>
    <submittedName>
        <fullName evidence="1">Uncharacterized protein</fullName>
    </submittedName>
</protein>
<evidence type="ECO:0000313" key="2">
    <source>
        <dbReference type="Proteomes" id="UP001141253"/>
    </source>
</evidence>